<evidence type="ECO:0000256" key="1">
    <source>
        <dbReference type="SAM" id="MobiDB-lite"/>
    </source>
</evidence>
<sequence>SNATQKESTDRTKATVGEKQKTAPQYPALFVETSKTQLAATLTALQKRELFLDLQPQFARVASVDIKNQSANLMPPTQSRGKWEQRAIQHRKFPFSQRKKGKEESKSHVANKKPDQQKHLGKKAKPADKGQSAGKIFFSQEINSYQMLVQMEKPVFSIPEKDRNGYRHRIGGSAFSPSNPVKENNKIFDQAKRQKKREVKKGDDIKKEKASSQKKPSHKFYSAIPSDGIAAESLKRLQDSQSVRVLFVFSKKKNRVNAASKAPRK</sequence>
<dbReference type="AlphaFoldDB" id="A0A3B1D6J4"/>
<feature type="region of interest" description="Disordered" evidence="1">
    <location>
        <begin position="189"/>
        <end position="222"/>
    </location>
</feature>
<accession>A0A3B1D6J4</accession>
<feature type="compositionally biased region" description="Basic and acidic residues" evidence="1">
    <location>
        <begin position="200"/>
        <end position="211"/>
    </location>
</feature>
<feature type="region of interest" description="Disordered" evidence="1">
    <location>
        <begin position="1"/>
        <end position="24"/>
    </location>
</feature>
<evidence type="ECO:0000313" key="2">
    <source>
        <dbReference type="EMBL" id="VAX38516.1"/>
    </source>
</evidence>
<feature type="region of interest" description="Disordered" evidence="1">
    <location>
        <begin position="92"/>
        <end position="132"/>
    </location>
</feature>
<gene>
    <name evidence="2" type="ORF">MNBD_PLANCTO02-2459</name>
</gene>
<name>A0A3B1D6J4_9ZZZZ</name>
<feature type="non-terminal residue" evidence="2">
    <location>
        <position position="1"/>
    </location>
</feature>
<feature type="compositionally biased region" description="Basic and acidic residues" evidence="1">
    <location>
        <begin position="101"/>
        <end position="118"/>
    </location>
</feature>
<feature type="compositionally biased region" description="Basic and acidic residues" evidence="1">
    <location>
        <begin position="7"/>
        <end position="21"/>
    </location>
</feature>
<organism evidence="2">
    <name type="scientific">hydrothermal vent metagenome</name>
    <dbReference type="NCBI Taxonomy" id="652676"/>
    <lineage>
        <taxon>unclassified sequences</taxon>
        <taxon>metagenomes</taxon>
        <taxon>ecological metagenomes</taxon>
    </lineage>
</organism>
<dbReference type="EMBL" id="UOGL01000214">
    <property type="protein sequence ID" value="VAX38516.1"/>
    <property type="molecule type" value="Genomic_DNA"/>
</dbReference>
<proteinExistence type="predicted"/>
<reference evidence="2" key="1">
    <citation type="submission" date="2018-06" db="EMBL/GenBank/DDBJ databases">
        <authorList>
            <person name="Zhirakovskaya E."/>
        </authorList>
    </citation>
    <scope>NUCLEOTIDE SEQUENCE</scope>
</reference>
<protein>
    <submittedName>
        <fullName evidence="2">Uncharacterized protein</fullName>
    </submittedName>
</protein>